<evidence type="ECO:0000256" key="1">
    <source>
        <dbReference type="ARBA" id="ARBA00004127"/>
    </source>
</evidence>
<proteinExistence type="inferred from homology"/>
<dbReference type="EMBL" id="CP002869">
    <property type="protein sequence ID" value="AEI42698.1"/>
    <property type="molecule type" value="Genomic_DNA"/>
</dbReference>
<evidence type="ECO:0000313" key="7">
    <source>
        <dbReference type="Proteomes" id="UP000006620"/>
    </source>
</evidence>
<evidence type="ECO:0000259" key="5">
    <source>
        <dbReference type="Pfam" id="PF00892"/>
    </source>
</evidence>
<accession>F8FFS1</accession>
<evidence type="ECO:0000256" key="3">
    <source>
        <dbReference type="SAM" id="MobiDB-lite"/>
    </source>
</evidence>
<dbReference type="InterPro" id="IPR000620">
    <property type="entry name" value="EamA_dom"/>
</dbReference>
<evidence type="ECO:0000256" key="4">
    <source>
        <dbReference type="SAM" id="Phobius"/>
    </source>
</evidence>
<feature type="transmembrane region" description="Helical" evidence="4">
    <location>
        <begin position="188"/>
        <end position="205"/>
    </location>
</feature>
<feature type="transmembrane region" description="Helical" evidence="4">
    <location>
        <begin position="41"/>
        <end position="60"/>
    </location>
</feature>
<dbReference type="Proteomes" id="UP000006620">
    <property type="component" value="Chromosome"/>
</dbReference>
<name>F8FFS1_PAEMK</name>
<reference evidence="7" key="1">
    <citation type="submission" date="2011-06" db="EMBL/GenBank/DDBJ databases">
        <title>Complete genome sequence of Paenibacillus mucilaginosus KNP414.</title>
        <authorList>
            <person name="Wang J."/>
            <person name="Hu S."/>
            <person name="Hu X."/>
            <person name="Zhang B."/>
            <person name="Dong D."/>
            <person name="Zhang S."/>
            <person name="Zhao K."/>
            <person name="Wu D."/>
        </authorList>
    </citation>
    <scope>NUCLEOTIDE SEQUENCE [LARGE SCALE GENOMIC DNA]</scope>
    <source>
        <strain evidence="7">KNP414</strain>
    </source>
</reference>
<feature type="domain" description="EamA" evidence="5">
    <location>
        <begin position="8"/>
        <end position="142"/>
    </location>
</feature>
<dbReference type="InterPro" id="IPR037185">
    <property type="entry name" value="EmrE-like"/>
</dbReference>
<feature type="region of interest" description="Disordered" evidence="3">
    <location>
        <begin position="292"/>
        <end position="313"/>
    </location>
</feature>
<feature type="domain" description="EamA" evidence="5">
    <location>
        <begin position="156"/>
        <end position="288"/>
    </location>
</feature>
<dbReference type="KEGG" id="pms:KNP414_04166"/>
<evidence type="ECO:0000313" key="6">
    <source>
        <dbReference type="EMBL" id="AEI42698.1"/>
    </source>
</evidence>
<feature type="transmembrane region" description="Helical" evidence="4">
    <location>
        <begin position="72"/>
        <end position="91"/>
    </location>
</feature>
<keyword evidence="4" id="KW-0472">Membrane</keyword>
<comment type="similarity">
    <text evidence="2">Belongs to the EamA transporter family.</text>
</comment>
<dbReference type="Pfam" id="PF00892">
    <property type="entry name" value="EamA"/>
    <property type="match status" value="2"/>
</dbReference>
<organism evidence="6 7">
    <name type="scientific">Paenibacillus mucilaginosus (strain KNP414)</name>
    <dbReference type="NCBI Taxonomy" id="1036673"/>
    <lineage>
        <taxon>Bacteria</taxon>
        <taxon>Bacillati</taxon>
        <taxon>Bacillota</taxon>
        <taxon>Bacilli</taxon>
        <taxon>Bacillales</taxon>
        <taxon>Paenibacillaceae</taxon>
        <taxon>Paenibacillus</taxon>
    </lineage>
</organism>
<dbReference type="PATRIC" id="fig|1036673.3.peg.3840"/>
<feature type="transmembrane region" description="Helical" evidence="4">
    <location>
        <begin position="217"/>
        <end position="237"/>
    </location>
</feature>
<dbReference type="GO" id="GO:0016020">
    <property type="term" value="C:membrane"/>
    <property type="evidence" value="ECO:0007669"/>
    <property type="project" value="InterPro"/>
</dbReference>
<feature type="transmembrane region" description="Helical" evidence="4">
    <location>
        <begin position="249"/>
        <end position="267"/>
    </location>
</feature>
<dbReference type="PANTHER" id="PTHR22911:SF137">
    <property type="entry name" value="SOLUTE CARRIER FAMILY 35 MEMBER G2-RELATED"/>
    <property type="match status" value="1"/>
</dbReference>
<comment type="subcellular location">
    <subcellularLocation>
        <location evidence="1">Endomembrane system</location>
        <topology evidence="1">Multi-pass membrane protein</topology>
    </subcellularLocation>
</comment>
<reference evidence="6 7" key="2">
    <citation type="journal article" date="2013" name="Genome Announc.">
        <title>Genome Sequence of Growth-Improving Paenibacillus mucilaginosus Strain KNP414.</title>
        <authorList>
            <person name="Lu J.J."/>
            <person name="Wang J.F."/>
            <person name="Hu X.F."/>
        </authorList>
    </citation>
    <scope>NUCLEOTIDE SEQUENCE [LARGE SCALE GENOMIC DNA]</scope>
    <source>
        <strain evidence="6 7">KNP414</strain>
    </source>
</reference>
<dbReference type="SUPFAM" id="SSF103481">
    <property type="entry name" value="Multidrug resistance efflux transporter EmrE"/>
    <property type="match status" value="2"/>
</dbReference>
<dbReference type="PANTHER" id="PTHR22911">
    <property type="entry name" value="ACYL-MALONYL CONDENSING ENZYME-RELATED"/>
    <property type="match status" value="1"/>
</dbReference>
<feature type="transmembrane region" description="Helical" evidence="4">
    <location>
        <begin position="125"/>
        <end position="145"/>
    </location>
</feature>
<feature type="transmembrane region" description="Helical" evidence="4">
    <location>
        <begin position="157"/>
        <end position="176"/>
    </location>
</feature>
<keyword evidence="4" id="KW-1133">Transmembrane helix</keyword>
<keyword evidence="4" id="KW-0812">Transmembrane</keyword>
<feature type="transmembrane region" description="Helical" evidence="4">
    <location>
        <begin position="97"/>
        <end position="118"/>
    </location>
</feature>
<sequence length="313" mass="33033">MFNARLRASLLVLLGAASYGVLSTFVKLAYADGFTPGEVTGSQVLLGCAVTWLLVLLGSGRGIPSIAPRVRWKLIGSGVFTGLTGVFYYYALQSLDASFAVLLLFQFTWMGLVADWVLQGRVPTRYRVAGIVIVLAGTALASGVLDGSLLDRVSPSGIGLGLAAAASYTLFIYFSGKVAVQVPALWRSAWMLTGASLGVSVVYPPQFLWNGALGNGLLMWGFLLGLFGMILPSYLYAKGAPRLDTGLTAILGAIELPVVILCSSLLLHERTGITEWLGIALILAGIVFSERSGSGKNREPEAAVPAGTEELKV</sequence>
<evidence type="ECO:0000256" key="2">
    <source>
        <dbReference type="ARBA" id="ARBA00007362"/>
    </source>
</evidence>
<gene>
    <name evidence="6" type="ordered locus">KNP414_04166</name>
</gene>
<protein>
    <submittedName>
        <fullName evidence="6">Transporter, drug/metabolite exporter</fullName>
    </submittedName>
</protein>
<dbReference type="HOGENOM" id="CLU_033863_6_0_9"/>
<dbReference type="AlphaFoldDB" id="F8FFS1"/>
<dbReference type="Gene3D" id="1.10.3730.20">
    <property type="match status" value="1"/>
</dbReference>
<feature type="transmembrane region" description="Helical" evidence="4">
    <location>
        <begin position="273"/>
        <end position="289"/>
    </location>
</feature>